<keyword evidence="2" id="KW-0548">Nucleotidyltransferase</keyword>
<keyword evidence="1" id="KW-0808">Transferase</keyword>
<name>A0A814MKQ0_9BILA</name>
<dbReference type="Pfam" id="PF00078">
    <property type="entry name" value="RVT_1"/>
    <property type="match status" value="1"/>
</dbReference>
<evidence type="ECO:0000256" key="1">
    <source>
        <dbReference type="ARBA" id="ARBA00022679"/>
    </source>
</evidence>
<evidence type="ECO:0000259" key="7">
    <source>
        <dbReference type="Pfam" id="PF00078"/>
    </source>
</evidence>
<dbReference type="InterPro" id="IPR043502">
    <property type="entry name" value="DNA/RNA_pol_sf"/>
</dbReference>
<feature type="domain" description="Reverse transcriptase" evidence="7">
    <location>
        <begin position="106"/>
        <end position="159"/>
    </location>
</feature>
<evidence type="ECO:0000256" key="5">
    <source>
        <dbReference type="ARBA" id="ARBA00022801"/>
    </source>
</evidence>
<evidence type="ECO:0000256" key="4">
    <source>
        <dbReference type="ARBA" id="ARBA00022759"/>
    </source>
</evidence>
<comment type="caution">
    <text evidence="9">The sequence shown here is derived from an EMBL/GenBank/DDBJ whole genome shotgun (WGS) entry which is preliminary data.</text>
</comment>
<evidence type="ECO:0000313" key="10">
    <source>
        <dbReference type="Proteomes" id="UP000663879"/>
    </source>
</evidence>
<feature type="domain" description="Reverse transcriptase RNase H-like" evidence="8">
    <location>
        <begin position="253"/>
        <end position="356"/>
    </location>
</feature>
<proteinExistence type="predicted"/>
<dbReference type="Gene3D" id="3.30.70.270">
    <property type="match status" value="2"/>
</dbReference>
<evidence type="ECO:0000313" key="9">
    <source>
        <dbReference type="EMBL" id="CAF1080795.1"/>
    </source>
</evidence>
<dbReference type="PANTHER" id="PTHR37984">
    <property type="entry name" value="PROTEIN CBG26694"/>
    <property type="match status" value="1"/>
</dbReference>
<dbReference type="GO" id="GO:0004519">
    <property type="term" value="F:endonuclease activity"/>
    <property type="evidence" value="ECO:0007669"/>
    <property type="project" value="UniProtKB-KW"/>
</dbReference>
<dbReference type="FunFam" id="3.30.70.270:FF:000020">
    <property type="entry name" value="Transposon Tf2-6 polyprotein-like Protein"/>
    <property type="match status" value="1"/>
</dbReference>
<evidence type="ECO:0008006" key="11">
    <source>
        <dbReference type="Google" id="ProtNLM"/>
    </source>
</evidence>
<keyword evidence="6" id="KW-0695">RNA-directed DNA polymerase</keyword>
<dbReference type="InterPro" id="IPR000477">
    <property type="entry name" value="RT_dom"/>
</dbReference>
<dbReference type="OrthoDB" id="6273764at2759"/>
<dbReference type="Gene3D" id="3.10.10.10">
    <property type="entry name" value="HIV Type 1 Reverse Transcriptase, subunit A, domain 1"/>
    <property type="match status" value="1"/>
</dbReference>
<dbReference type="EMBL" id="CAJNOC010006568">
    <property type="protein sequence ID" value="CAF1080795.1"/>
    <property type="molecule type" value="Genomic_DNA"/>
</dbReference>
<dbReference type="Proteomes" id="UP000663879">
    <property type="component" value="Unassembled WGS sequence"/>
</dbReference>
<keyword evidence="5" id="KW-0378">Hydrolase</keyword>
<keyword evidence="4" id="KW-0255">Endonuclease</keyword>
<dbReference type="AlphaFoldDB" id="A0A814MKQ0"/>
<dbReference type="GO" id="GO:0003964">
    <property type="term" value="F:RNA-directed DNA polymerase activity"/>
    <property type="evidence" value="ECO:0007669"/>
    <property type="project" value="UniProtKB-KW"/>
</dbReference>
<dbReference type="Pfam" id="PF17917">
    <property type="entry name" value="RT_RNaseH"/>
    <property type="match status" value="1"/>
</dbReference>
<evidence type="ECO:0000256" key="2">
    <source>
        <dbReference type="ARBA" id="ARBA00022695"/>
    </source>
</evidence>
<organism evidence="9 10">
    <name type="scientific">Brachionus calyciflorus</name>
    <dbReference type="NCBI Taxonomy" id="104777"/>
    <lineage>
        <taxon>Eukaryota</taxon>
        <taxon>Metazoa</taxon>
        <taxon>Spiralia</taxon>
        <taxon>Gnathifera</taxon>
        <taxon>Rotifera</taxon>
        <taxon>Eurotatoria</taxon>
        <taxon>Monogononta</taxon>
        <taxon>Pseudotrocha</taxon>
        <taxon>Ploima</taxon>
        <taxon>Brachionidae</taxon>
        <taxon>Brachionus</taxon>
    </lineage>
</organism>
<accession>A0A814MKQ0</accession>
<dbReference type="SUPFAM" id="SSF56672">
    <property type="entry name" value="DNA/RNA polymerases"/>
    <property type="match status" value="1"/>
</dbReference>
<keyword evidence="3" id="KW-0540">Nuclease</keyword>
<keyword evidence="10" id="KW-1185">Reference proteome</keyword>
<reference evidence="9" key="1">
    <citation type="submission" date="2021-02" db="EMBL/GenBank/DDBJ databases">
        <authorList>
            <person name="Nowell W R."/>
        </authorList>
    </citation>
    <scope>NUCLEOTIDE SEQUENCE</scope>
    <source>
        <strain evidence="9">Ploen Becks lab</strain>
    </source>
</reference>
<gene>
    <name evidence="9" type="ORF">OXX778_LOCUS20183</name>
</gene>
<dbReference type="FunFam" id="3.10.20.370:FF:000001">
    <property type="entry name" value="Retrovirus-related Pol polyprotein from transposon 17.6-like protein"/>
    <property type="match status" value="1"/>
</dbReference>
<dbReference type="Gene3D" id="3.10.20.370">
    <property type="match status" value="1"/>
</dbReference>
<dbReference type="PANTHER" id="PTHR37984:SF5">
    <property type="entry name" value="PROTEIN NYNRIN-LIKE"/>
    <property type="match status" value="1"/>
</dbReference>
<evidence type="ECO:0000256" key="3">
    <source>
        <dbReference type="ARBA" id="ARBA00022722"/>
    </source>
</evidence>
<evidence type="ECO:0000256" key="6">
    <source>
        <dbReference type="ARBA" id="ARBA00022918"/>
    </source>
</evidence>
<protein>
    <recommendedName>
        <fullName evidence="11">Retrovirus-related Pol polyprotein from transposon 17.6</fullName>
    </recommendedName>
</protein>
<dbReference type="InterPro" id="IPR043128">
    <property type="entry name" value="Rev_trsase/Diguanyl_cyclase"/>
</dbReference>
<dbReference type="CDD" id="cd09274">
    <property type="entry name" value="RNase_HI_RT_Ty3"/>
    <property type="match status" value="1"/>
</dbReference>
<evidence type="ECO:0000259" key="8">
    <source>
        <dbReference type="Pfam" id="PF17917"/>
    </source>
</evidence>
<dbReference type="InterPro" id="IPR041373">
    <property type="entry name" value="RT_RNaseH"/>
</dbReference>
<dbReference type="GO" id="GO:0016787">
    <property type="term" value="F:hydrolase activity"/>
    <property type="evidence" value="ECO:0007669"/>
    <property type="project" value="UniProtKB-KW"/>
</dbReference>
<dbReference type="CDD" id="cd01647">
    <property type="entry name" value="RT_LTR"/>
    <property type="match status" value="1"/>
</dbReference>
<dbReference type="InterPro" id="IPR050951">
    <property type="entry name" value="Retrovirus_Pol_polyprotein"/>
</dbReference>
<sequence length="425" mass="49352">MWLQDKTGALLALVEDRCLDKLEQLIQPSESSWASPLMLVSKPDGSIRDSNSEDLYVLLSKSKWYTKMDLITGYFQILMKLESRHLTEFTCEWGLYEYLVMPMGFVVVFLDDILIHSETLIEHFKHIELVVNELKKHRLSVKLKKCEVAKQEVVFLGHVLSSGSIKPDKSKCEALFQFKRPKTLTQLQSFLGLAQYYRKFIENFAKIASPLYRLTTKEESANKNKLNWSDECENSYNTLRNYLTKDKILFLPDLKKKFVLETDASNTGIGAVLNQKKDGVLRPIAYFSKPLNKAQRNYSTTEKELLAIVLAVEHFHQYLYGQEFEIITDHQPLSWLLSCKNPNSRLARWLIRINNYTFTIVYRSGKTHTNADALSRWDHQVENDTTEPEQEEDDLIVNFISDQIKEEPREQNSSSLLVTTEEMIV</sequence>